<name>A0A6I4KSL0_9PSED</name>
<accession>A0A6I4KSL0</accession>
<protein>
    <submittedName>
        <fullName evidence="1">Uncharacterized protein</fullName>
    </submittedName>
</protein>
<reference evidence="1 2" key="1">
    <citation type="submission" date="2019-11" db="EMBL/GenBank/DDBJ databases">
        <title>Pseudomonas flavidum sp. nov., isolated from Baiyang Lake.</title>
        <authorList>
            <person name="Zhao Y."/>
        </authorList>
    </citation>
    <scope>NUCLEOTIDE SEQUENCE [LARGE SCALE GENOMIC DNA]</scope>
    <source>
        <strain evidence="2">R-22-3 w-18</strain>
    </source>
</reference>
<evidence type="ECO:0000313" key="1">
    <source>
        <dbReference type="EMBL" id="MVW75355.1"/>
    </source>
</evidence>
<dbReference type="AlphaFoldDB" id="A0A6I4KSL0"/>
<dbReference type="RefSeq" id="WP_160344432.1">
    <property type="nucleotide sequence ID" value="NZ_WKJZ01000001.1"/>
</dbReference>
<comment type="caution">
    <text evidence="1">The sequence shown here is derived from an EMBL/GenBank/DDBJ whole genome shotgun (WGS) entry which is preliminary data.</text>
</comment>
<gene>
    <name evidence="1" type="ORF">GJV18_08500</name>
</gene>
<dbReference type="Proteomes" id="UP000429555">
    <property type="component" value="Unassembled WGS sequence"/>
</dbReference>
<organism evidence="1 2">
    <name type="scientific">Pseudomonas xionganensis</name>
    <dbReference type="NCBI Taxonomy" id="2654845"/>
    <lineage>
        <taxon>Bacteria</taxon>
        <taxon>Pseudomonadati</taxon>
        <taxon>Pseudomonadota</taxon>
        <taxon>Gammaproteobacteria</taxon>
        <taxon>Pseudomonadales</taxon>
        <taxon>Pseudomonadaceae</taxon>
        <taxon>Pseudomonas</taxon>
    </lineage>
</organism>
<dbReference type="EMBL" id="WKJZ01000001">
    <property type="protein sequence ID" value="MVW75355.1"/>
    <property type="molecule type" value="Genomic_DNA"/>
</dbReference>
<keyword evidence="2" id="KW-1185">Reference proteome</keyword>
<evidence type="ECO:0000313" key="2">
    <source>
        <dbReference type="Proteomes" id="UP000429555"/>
    </source>
</evidence>
<sequence length="108" mass="11751">MKMARASEQDLECANQVASCLDQLIDGYVPECMTTGDDFEWLDVDDAEQCQRVLLKLIEIAKGGSMSRATFGMAVLLDPRNKILDPADDCLALHPTLAGLLNNLAPTP</sequence>
<proteinExistence type="predicted"/>